<dbReference type="AlphaFoldDB" id="A0A1S2NEH5"/>
<name>A0A1S2NEH5_9BURK</name>
<gene>
    <name evidence="1" type="ORF">LO55_4529</name>
</gene>
<dbReference type="EMBL" id="JRYB01000001">
    <property type="protein sequence ID" value="OIJ43496.1"/>
    <property type="molecule type" value="Genomic_DNA"/>
</dbReference>
<dbReference type="Proteomes" id="UP000180246">
    <property type="component" value="Unassembled WGS sequence"/>
</dbReference>
<proteinExistence type="predicted"/>
<evidence type="ECO:0000313" key="2">
    <source>
        <dbReference type="Proteomes" id="UP000180246"/>
    </source>
</evidence>
<accession>A0A1S2NEH5</accession>
<comment type="caution">
    <text evidence="1">The sequence shown here is derived from an EMBL/GenBank/DDBJ whole genome shotgun (WGS) entry which is preliminary data.</text>
</comment>
<sequence length="164" mass="17798">MQLVFTKGAGKFDRMTIVRPGRPPEQVDCPKQGIIPHDMVHYAVEHTLAVRGFLARVGEGEAANFGMQGEPCSDAVERLVEVFQGDGWSGGDAPATDLIDLYRVTCHARSCPMLDIDEAAIEAVRSAIAELTARWAAVPVGGHLEVGFAQAFGEPERKMAQNFF</sequence>
<organism evidence="1 2">
    <name type="scientific">Massilia timonae</name>
    <dbReference type="NCBI Taxonomy" id="47229"/>
    <lineage>
        <taxon>Bacteria</taxon>
        <taxon>Pseudomonadati</taxon>
        <taxon>Pseudomonadota</taxon>
        <taxon>Betaproteobacteria</taxon>
        <taxon>Burkholderiales</taxon>
        <taxon>Oxalobacteraceae</taxon>
        <taxon>Telluria group</taxon>
        <taxon>Massilia</taxon>
    </lineage>
</organism>
<reference evidence="1 2" key="1">
    <citation type="submission" date="2014-10" db="EMBL/GenBank/DDBJ databases">
        <authorList>
            <person name="Seo M.-J."/>
            <person name="Seok Y.J."/>
            <person name="Cha I.-T."/>
        </authorList>
    </citation>
    <scope>NUCLEOTIDE SEQUENCE [LARGE SCALE GENOMIC DNA]</scope>
    <source>
        <strain evidence="1 2">NEU</strain>
    </source>
</reference>
<dbReference type="RefSeq" id="WP_071363178.1">
    <property type="nucleotide sequence ID" value="NZ_JRYB01000001.1"/>
</dbReference>
<protein>
    <submittedName>
        <fullName evidence="1">Uncharacterized protein</fullName>
    </submittedName>
</protein>
<evidence type="ECO:0000313" key="1">
    <source>
        <dbReference type="EMBL" id="OIJ43496.1"/>
    </source>
</evidence>